<dbReference type="CDD" id="cd13585">
    <property type="entry name" value="PBP2_TMBP_like"/>
    <property type="match status" value="1"/>
</dbReference>
<accession>A0A212L1D7</accession>
<dbReference type="InterPro" id="IPR050490">
    <property type="entry name" value="Bact_solute-bd_prot1"/>
</dbReference>
<keyword evidence="5" id="KW-0813">Transport</keyword>
<dbReference type="InterPro" id="IPR006059">
    <property type="entry name" value="SBP"/>
</dbReference>
<keyword evidence="7" id="KW-0574">Periplasm</keyword>
<evidence type="ECO:0000256" key="8">
    <source>
        <dbReference type="ARBA" id="ARBA00034473"/>
    </source>
</evidence>
<feature type="chain" id="PRO_5012148850" description="sn-glycerol-3-phosphate-binding periplasmic protein UgpB" evidence="9">
    <location>
        <begin position="22"/>
        <end position="402"/>
    </location>
</feature>
<evidence type="ECO:0000256" key="4">
    <source>
        <dbReference type="ARBA" id="ARBA00017470"/>
    </source>
</evidence>
<dbReference type="Gene3D" id="3.40.190.10">
    <property type="entry name" value="Periplasmic binding protein-like II"/>
    <property type="match status" value="1"/>
</dbReference>
<feature type="signal peptide" evidence="9">
    <location>
        <begin position="1"/>
        <end position="21"/>
    </location>
</feature>
<evidence type="ECO:0000256" key="1">
    <source>
        <dbReference type="ARBA" id="ARBA00004418"/>
    </source>
</evidence>
<organism evidence="10">
    <name type="scientific">uncultured Pleomorphomonas sp</name>
    <dbReference type="NCBI Taxonomy" id="442121"/>
    <lineage>
        <taxon>Bacteria</taxon>
        <taxon>Pseudomonadati</taxon>
        <taxon>Pseudomonadota</taxon>
        <taxon>Alphaproteobacteria</taxon>
        <taxon>Hyphomicrobiales</taxon>
        <taxon>Pleomorphomonadaceae</taxon>
        <taxon>Pleomorphomonas</taxon>
        <taxon>environmental samples</taxon>
    </lineage>
</organism>
<dbReference type="EMBL" id="FMJD01000002">
    <property type="protein sequence ID" value="SCM71350.1"/>
    <property type="molecule type" value="Genomic_DNA"/>
</dbReference>
<comment type="function">
    <text evidence="8">Part of the ABC transporter complex UgpBAEC involved in sn-glycerol-3-phosphate (G3P) import. Binds G3P.</text>
</comment>
<evidence type="ECO:0000256" key="5">
    <source>
        <dbReference type="ARBA" id="ARBA00022448"/>
    </source>
</evidence>
<dbReference type="GO" id="GO:0042597">
    <property type="term" value="C:periplasmic space"/>
    <property type="evidence" value="ECO:0007669"/>
    <property type="project" value="UniProtKB-SubCell"/>
</dbReference>
<comment type="subcellular location">
    <subcellularLocation>
        <location evidence="1">Periplasm</location>
    </subcellularLocation>
</comment>
<gene>
    <name evidence="10" type="ORF">KL86PLE_100114</name>
</gene>
<dbReference type="Pfam" id="PF13416">
    <property type="entry name" value="SBP_bac_8"/>
    <property type="match status" value="1"/>
</dbReference>
<evidence type="ECO:0000256" key="3">
    <source>
        <dbReference type="ARBA" id="ARBA00011557"/>
    </source>
</evidence>
<dbReference type="RefSeq" id="WP_207765826.1">
    <property type="nucleotide sequence ID" value="NZ_LT608334.1"/>
</dbReference>
<evidence type="ECO:0000256" key="7">
    <source>
        <dbReference type="ARBA" id="ARBA00022764"/>
    </source>
</evidence>
<evidence type="ECO:0000256" key="9">
    <source>
        <dbReference type="SAM" id="SignalP"/>
    </source>
</evidence>
<comment type="similarity">
    <text evidence="2">Belongs to the bacterial solute-binding protein 1 family.</text>
</comment>
<reference evidence="10" key="1">
    <citation type="submission" date="2016-08" db="EMBL/GenBank/DDBJ databases">
        <authorList>
            <person name="Seilhamer J.J."/>
        </authorList>
    </citation>
    <scope>NUCLEOTIDE SEQUENCE</scope>
    <source>
        <strain evidence="10">86</strain>
    </source>
</reference>
<keyword evidence="6 9" id="KW-0732">Signal</keyword>
<evidence type="ECO:0000313" key="10">
    <source>
        <dbReference type="EMBL" id="SCM71350.1"/>
    </source>
</evidence>
<sequence>MKHSLLLALAASVASVSLAVAQDSPVTLRWAMSADSQAEIAVWNHLADMVHEKYPAITVKFESTAFRDYYNKLATQAAANDLACIAGLQAQRAPDYGQLFVDLTPFFEDAGFDISAYEPSIVDGLKQDGKQLAVPYDLGPYVLYYNKTRFAEAGIPEPKPGWSVDEFVAAAKALTKDGKYGFVADGTPDMWLPFVLSIGGDYIADNRPDLTNDKVVEGFSWVTALASKDHVAPPLPATGASNYPADQFRSGNAAMYIDGPWQLINAKANVQFDIGIGTTPAFGGTSITTMSGTGFGVTRSCEHPAEAFKAISVIIGPEAQQYIAESGRGFPAYKEAQAYWYKVAGVEGARETIDTALKTVNVYRTTPRWNRIAQLLQQYAVEAFNGTKAPADVLKEVQAQIN</sequence>
<dbReference type="SUPFAM" id="SSF53850">
    <property type="entry name" value="Periplasmic binding protein-like II"/>
    <property type="match status" value="1"/>
</dbReference>
<evidence type="ECO:0000256" key="2">
    <source>
        <dbReference type="ARBA" id="ARBA00008520"/>
    </source>
</evidence>
<dbReference type="AlphaFoldDB" id="A0A212L1D7"/>
<proteinExistence type="inferred from homology"/>
<evidence type="ECO:0000256" key="6">
    <source>
        <dbReference type="ARBA" id="ARBA00022729"/>
    </source>
</evidence>
<dbReference type="PANTHER" id="PTHR43649:SF31">
    <property type="entry name" value="SN-GLYCEROL-3-PHOSPHATE-BINDING PERIPLASMIC PROTEIN UGPB"/>
    <property type="match status" value="1"/>
</dbReference>
<comment type="subunit">
    <text evidence="3">The complex is composed of two ATP-binding proteins (UgpC), two transmembrane proteins (UgpA and UgpE) and a solute-binding protein (UgpB).</text>
</comment>
<name>A0A212L1D7_9HYPH</name>
<dbReference type="PANTHER" id="PTHR43649">
    <property type="entry name" value="ARABINOSE-BINDING PROTEIN-RELATED"/>
    <property type="match status" value="1"/>
</dbReference>
<protein>
    <recommendedName>
        <fullName evidence="4">sn-glycerol-3-phosphate-binding periplasmic protein UgpB</fullName>
    </recommendedName>
</protein>